<dbReference type="CDD" id="cd18793">
    <property type="entry name" value="SF2_C_SNF"/>
    <property type="match status" value="1"/>
</dbReference>
<evidence type="ECO:0000256" key="1">
    <source>
        <dbReference type="ARBA" id="ARBA00022801"/>
    </source>
</evidence>
<keyword evidence="2 7" id="KW-0547">Nucleotide-binding</keyword>
<dbReference type="PROSITE" id="PS50966">
    <property type="entry name" value="ZF_SWIM"/>
    <property type="match status" value="1"/>
</dbReference>
<keyword evidence="2 7" id="KW-0067">ATP-binding</keyword>
<evidence type="ECO:0000256" key="2">
    <source>
        <dbReference type="ARBA" id="ARBA00022806"/>
    </source>
</evidence>
<keyword evidence="3" id="KW-0479">Metal-binding</keyword>
<dbReference type="EMBL" id="BAAAEI010000008">
    <property type="protein sequence ID" value="GAA0354884.1"/>
    <property type="molecule type" value="Genomic_DNA"/>
</dbReference>
<dbReference type="SUPFAM" id="SSF52540">
    <property type="entry name" value="P-loop containing nucleoside triphosphate hydrolases"/>
    <property type="match status" value="2"/>
</dbReference>
<dbReference type="InterPro" id="IPR001650">
    <property type="entry name" value="Helicase_C-like"/>
</dbReference>
<dbReference type="Pfam" id="PF04434">
    <property type="entry name" value="SWIM"/>
    <property type="match status" value="1"/>
</dbReference>
<evidence type="ECO:0000313" key="7">
    <source>
        <dbReference type="EMBL" id="GAA0354884.1"/>
    </source>
</evidence>
<dbReference type="Pfam" id="PF00176">
    <property type="entry name" value="SNF2-rel_dom"/>
    <property type="match status" value="1"/>
</dbReference>
<dbReference type="SMART" id="SM00490">
    <property type="entry name" value="HELICc"/>
    <property type="match status" value="1"/>
</dbReference>
<dbReference type="Proteomes" id="UP001501757">
    <property type="component" value="Unassembled WGS sequence"/>
</dbReference>
<dbReference type="PANTHER" id="PTHR10799">
    <property type="entry name" value="SNF2/RAD54 HELICASE FAMILY"/>
    <property type="match status" value="1"/>
</dbReference>
<evidence type="ECO:0000256" key="3">
    <source>
        <dbReference type="PROSITE-ProRule" id="PRU00325"/>
    </source>
</evidence>
<dbReference type="RefSeq" id="WP_343844457.1">
    <property type="nucleotide sequence ID" value="NZ_BAAAEI010000008.1"/>
</dbReference>
<dbReference type="InterPro" id="IPR007527">
    <property type="entry name" value="Znf_SWIM"/>
</dbReference>
<dbReference type="GO" id="GO:0004386">
    <property type="term" value="F:helicase activity"/>
    <property type="evidence" value="ECO:0007669"/>
    <property type="project" value="UniProtKB-KW"/>
</dbReference>
<keyword evidence="2 7" id="KW-0347">Helicase</keyword>
<protein>
    <submittedName>
        <fullName evidence="7">DEAD/DEAH box helicase</fullName>
    </submittedName>
</protein>
<reference evidence="7 8" key="1">
    <citation type="journal article" date="2019" name="Int. J. Syst. Evol. Microbiol.">
        <title>The Global Catalogue of Microorganisms (GCM) 10K type strain sequencing project: providing services to taxonomists for standard genome sequencing and annotation.</title>
        <authorList>
            <consortium name="The Broad Institute Genomics Platform"/>
            <consortium name="The Broad Institute Genome Sequencing Center for Infectious Disease"/>
            <person name="Wu L."/>
            <person name="Ma J."/>
        </authorList>
    </citation>
    <scope>NUCLEOTIDE SEQUENCE [LARGE SCALE GENOMIC DNA]</scope>
    <source>
        <strain evidence="7 8">JCM 13378</strain>
    </source>
</reference>
<feature type="domain" description="SWIM-type" evidence="4">
    <location>
        <begin position="53"/>
        <end position="87"/>
    </location>
</feature>
<evidence type="ECO:0000259" key="4">
    <source>
        <dbReference type="PROSITE" id="PS50966"/>
    </source>
</evidence>
<dbReference type="Gene3D" id="3.40.50.300">
    <property type="entry name" value="P-loop containing nucleotide triphosphate hydrolases"/>
    <property type="match status" value="1"/>
</dbReference>
<accession>A0ABN0X4E4</accession>
<dbReference type="SMART" id="SM00487">
    <property type="entry name" value="DEXDc"/>
    <property type="match status" value="1"/>
</dbReference>
<keyword evidence="8" id="KW-1185">Reference proteome</keyword>
<dbReference type="InterPro" id="IPR000330">
    <property type="entry name" value="SNF2_N"/>
</dbReference>
<feature type="domain" description="Helicase C-terminal" evidence="6">
    <location>
        <begin position="892"/>
        <end position="1044"/>
    </location>
</feature>
<evidence type="ECO:0000259" key="6">
    <source>
        <dbReference type="PROSITE" id="PS51194"/>
    </source>
</evidence>
<dbReference type="Gene3D" id="3.40.50.10810">
    <property type="entry name" value="Tandem AAA-ATPase domain"/>
    <property type="match status" value="1"/>
</dbReference>
<feature type="domain" description="Helicase ATP-binding" evidence="5">
    <location>
        <begin position="607"/>
        <end position="767"/>
    </location>
</feature>
<dbReference type="InterPro" id="IPR014001">
    <property type="entry name" value="Helicase_ATP-bd"/>
</dbReference>
<comment type="caution">
    <text evidence="7">The sequence shown here is derived from an EMBL/GenBank/DDBJ whole genome shotgun (WGS) entry which is preliminary data.</text>
</comment>
<dbReference type="InterPro" id="IPR049730">
    <property type="entry name" value="SNF2/RAD54-like_C"/>
</dbReference>
<dbReference type="InterPro" id="IPR027417">
    <property type="entry name" value="P-loop_NTPase"/>
</dbReference>
<dbReference type="InterPro" id="IPR038718">
    <property type="entry name" value="SNF2-like_sf"/>
</dbReference>
<dbReference type="PROSITE" id="PS51194">
    <property type="entry name" value="HELICASE_CTER"/>
    <property type="match status" value="1"/>
</dbReference>
<keyword evidence="3" id="KW-0862">Zinc</keyword>
<dbReference type="PROSITE" id="PS51192">
    <property type="entry name" value="HELICASE_ATP_BIND_1"/>
    <property type="match status" value="1"/>
</dbReference>
<evidence type="ECO:0000313" key="8">
    <source>
        <dbReference type="Proteomes" id="UP001501757"/>
    </source>
</evidence>
<keyword evidence="1" id="KW-0378">Hydrolase</keyword>
<proteinExistence type="predicted"/>
<keyword evidence="3" id="KW-0863">Zinc-finger</keyword>
<name>A0ABN0X4E4_9ALTE</name>
<sequence length="1063" mass="119260">MRSIKELEKLFSTRDWEKGRYLYQQGHIDSLNYDPEEKMLSGDVTSERGRGSYDAFIDWGLKKVICDCSCPVGRFCKHAAALVHAVLDNNNPMLDTPDQVVADWLESLKSSSPRPPSAKQDVPVYLLSPARVRDSSGIRVEVRLSRLLKSGNLSKSLRNTYVSEQLLRQVQEPDRELLASLLAHRDPWGIVSELDALRPILASGRSYWQHMGDLPLSLAEPLAGELKWVQQGNSHSLYPIVAGAPAGALELVPTNPLCYLDDVHQQLVPVDFGLDAKQTLALIDSPPMQEQQLAWAWPMMRQLLGEQTNKVPAPPVAQSLAIQPPLPHLLLKKLSRHPESCVARLSFDYQGQRISPYAADTLLYSPDGKAIPRDKQFEQQAIDKLRANGLTLAQANFNYWSAPQFDLKGDNQTWFALLHNLLPGLKQAGWVIEIEDGFPYQIAATEANIETQIDYQEGDYFSLAMMIDVGGHKLPLFPILRSALQQLPKASLQDSSQDEHSHLFIELSDTQALPLPLSLIRPLLNQFVELFMPGNLNPDGSLKLSRFQSHQTLAMLDNHQAIGKGLDLLRQTAEKLRHFDGIKQVEVPDTLQAQLRPYQHQGLNWMQFLREYGLAGILADDMGLGKTLQSIANLCVEKQAGRLTQPALILAPTSVIFNWQAELSRFAPHLHSILLYGPNRHQHLAEMAAADVVITSYPLVQRDSQILAELHWHYLVMDEAQTLKNPGTKLYEAVSGLKASHKLCLTGTPMENHLGELWAQFNLLLPGLLGSHSHFSKLFRTPIEKQQDGARRQLLSERIRPFVLRRSKDKIAQELPAKTEIISKVRIEGKQAELYESVRLTVDDTLREVIANKGLARSQIEILDAMLKLRQVCCHPQLLSLASAQKVKQSAKLELLMEMLPELVSEGRRILLFSQFTSMLEIIEQQLQKQGIGYVKLTGATRQRQQVIDQFKQGDAPLFLISLKAGGTGLNLTEADTVIHYDPWWNPAVENQATDRVHRFGQDKPVFVYKLIVEGSIEERIQSLQEQKSRLARAILADELADNSSGLNAESLQALLQPLQSVS</sequence>
<dbReference type="CDD" id="cd18012">
    <property type="entry name" value="DEXQc_arch_SWI2_SNF2"/>
    <property type="match status" value="1"/>
</dbReference>
<dbReference type="Pfam" id="PF00271">
    <property type="entry name" value="Helicase_C"/>
    <property type="match status" value="1"/>
</dbReference>
<evidence type="ECO:0000259" key="5">
    <source>
        <dbReference type="PROSITE" id="PS51192"/>
    </source>
</evidence>
<organism evidence="7 8">
    <name type="scientific">Bowmanella denitrificans</name>
    <dbReference type="NCBI Taxonomy" id="366582"/>
    <lineage>
        <taxon>Bacteria</taxon>
        <taxon>Pseudomonadati</taxon>
        <taxon>Pseudomonadota</taxon>
        <taxon>Gammaproteobacteria</taxon>
        <taxon>Alteromonadales</taxon>
        <taxon>Alteromonadaceae</taxon>
        <taxon>Bowmanella</taxon>
    </lineage>
</organism>
<gene>
    <name evidence="7" type="ORF">GCM10009092_18970</name>
</gene>